<evidence type="ECO:0000313" key="3">
    <source>
        <dbReference type="Proteomes" id="UP001175271"/>
    </source>
</evidence>
<accession>A0AA39M0K9</accession>
<dbReference type="EMBL" id="JAUCMV010000002">
    <property type="protein sequence ID" value="KAK0416433.1"/>
    <property type="molecule type" value="Genomic_DNA"/>
</dbReference>
<keyword evidence="3" id="KW-1185">Reference proteome</keyword>
<proteinExistence type="predicted"/>
<sequence length="110" mass="12686">MHFSEELSRKTKELLSAVGHVEHQLKMTVEATTTGFKVVKVFVETAKDTMGKLDKFIEFLKQNFDVIKYILYGVIVILAVLIVLGVQYRFCRMMRSDVVSNKTCSQNCRY</sequence>
<comment type="caution">
    <text evidence="2">The sequence shown here is derived from an EMBL/GenBank/DDBJ whole genome shotgun (WGS) entry which is preliminary data.</text>
</comment>
<name>A0AA39M0K9_9BILA</name>
<organism evidence="2 3">
    <name type="scientific">Steinernema hermaphroditum</name>
    <dbReference type="NCBI Taxonomy" id="289476"/>
    <lineage>
        <taxon>Eukaryota</taxon>
        <taxon>Metazoa</taxon>
        <taxon>Ecdysozoa</taxon>
        <taxon>Nematoda</taxon>
        <taxon>Chromadorea</taxon>
        <taxon>Rhabditida</taxon>
        <taxon>Tylenchina</taxon>
        <taxon>Panagrolaimomorpha</taxon>
        <taxon>Strongyloidoidea</taxon>
        <taxon>Steinernematidae</taxon>
        <taxon>Steinernema</taxon>
    </lineage>
</organism>
<keyword evidence="1" id="KW-0812">Transmembrane</keyword>
<evidence type="ECO:0000256" key="1">
    <source>
        <dbReference type="SAM" id="Phobius"/>
    </source>
</evidence>
<reference evidence="2" key="1">
    <citation type="submission" date="2023-06" db="EMBL/GenBank/DDBJ databases">
        <title>Genomic analysis of the entomopathogenic nematode Steinernema hermaphroditum.</title>
        <authorList>
            <person name="Schwarz E.M."/>
            <person name="Heppert J.K."/>
            <person name="Baniya A."/>
            <person name="Schwartz H.T."/>
            <person name="Tan C.-H."/>
            <person name="Antoshechkin I."/>
            <person name="Sternberg P.W."/>
            <person name="Goodrich-Blair H."/>
            <person name="Dillman A.R."/>
        </authorList>
    </citation>
    <scope>NUCLEOTIDE SEQUENCE</scope>
    <source>
        <strain evidence="2">PS9179</strain>
        <tissue evidence="2">Whole animal</tissue>
    </source>
</reference>
<feature type="transmembrane region" description="Helical" evidence="1">
    <location>
        <begin position="69"/>
        <end position="86"/>
    </location>
</feature>
<keyword evidence="1" id="KW-1133">Transmembrane helix</keyword>
<protein>
    <submittedName>
        <fullName evidence="2">Uncharacterized protein</fullName>
    </submittedName>
</protein>
<dbReference type="Proteomes" id="UP001175271">
    <property type="component" value="Unassembled WGS sequence"/>
</dbReference>
<keyword evidence="1" id="KW-0472">Membrane</keyword>
<dbReference type="AlphaFoldDB" id="A0AA39M0K9"/>
<evidence type="ECO:0000313" key="2">
    <source>
        <dbReference type="EMBL" id="KAK0416433.1"/>
    </source>
</evidence>
<gene>
    <name evidence="2" type="ORF">QR680_012480</name>
</gene>